<dbReference type="InterPro" id="IPR001333">
    <property type="entry name" value="Peptidase_M32_Taq"/>
</dbReference>
<dbReference type="AlphaFoldDB" id="A0A382SU59"/>
<dbReference type="PROSITE" id="PS52034">
    <property type="entry name" value="PEPTIDASE_M32"/>
    <property type="match status" value="1"/>
</dbReference>
<dbReference type="Gene3D" id="1.10.1370.30">
    <property type="match status" value="1"/>
</dbReference>
<dbReference type="PRINTS" id="PR00998">
    <property type="entry name" value="CRBOXYPTASET"/>
</dbReference>
<name>A0A382SU59_9ZZZZ</name>
<protein>
    <recommendedName>
        <fullName evidence="2">Carboxypeptidase M32</fullName>
    </recommendedName>
</protein>
<feature type="non-terminal residue" evidence="1">
    <location>
        <position position="308"/>
    </location>
</feature>
<proteinExistence type="predicted"/>
<evidence type="ECO:0000313" key="1">
    <source>
        <dbReference type="EMBL" id="SVD12728.1"/>
    </source>
</evidence>
<accession>A0A382SU59</accession>
<gene>
    <name evidence="1" type="ORF">METZ01_LOCUS365582</name>
</gene>
<dbReference type="GO" id="GO:0004181">
    <property type="term" value="F:metallocarboxypeptidase activity"/>
    <property type="evidence" value="ECO:0007669"/>
    <property type="project" value="InterPro"/>
</dbReference>
<organism evidence="1">
    <name type="scientific">marine metagenome</name>
    <dbReference type="NCBI Taxonomy" id="408172"/>
    <lineage>
        <taxon>unclassified sequences</taxon>
        <taxon>metagenomes</taxon>
        <taxon>ecological metagenomes</taxon>
    </lineage>
</organism>
<feature type="non-terminal residue" evidence="1">
    <location>
        <position position="1"/>
    </location>
</feature>
<dbReference type="PANTHER" id="PTHR34217">
    <property type="entry name" value="METAL-DEPENDENT CARBOXYPEPTIDASE"/>
    <property type="match status" value="1"/>
</dbReference>
<dbReference type="SUPFAM" id="SSF55486">
    <property type="entry name" value="Metalloproteases ('zincins'), catalytic domain"/>
    <property type="match status" value="1"/>
</dbReference>
<reference evidence="1" key="1">
    <citation type="submission" date="2018-05" db="EMBL/GenBank/DDBJ databases">
        <authorList>
            <person name="Lanie J.A."/>
            <person name="Ng W.-L."/>
            <person name="Kazmierczak K.M."/>
            <person name="Andrzejewski T.M."/>
            <person name="Davidsen T.M."/>
            <person name="Wayne K.J."/>
            <person name="Tettelin H."/>
            <person name="Glass J.I."/>
            <person name="Rusch D."/>
            <person name="Podicherti R."/>
            <person name="Tsui H.-C.T."/>
            <person name="Winkler M.E."/>
        </authorList>
    </citation>
    <scope>NUCLEOTIDE SEQUENCE</scope>
</reference>
<evidence type="ECO:0008006" key="2">
    <source>
        <dbReference type="Google" id="ProtNLM"/>
    </source>
</evidence>
<dbReference type="GO" id="GO:0006508">
    <property type="term" value="P:proteolysis"/>
    <property type="evidence" value="ECO:0007669"/>
    <property type="project" value="InterPro"/>
</dbReference>
<dbReference type="EMBL" id="UINC01131179">
    <property type="protein sequence ID" value="SVD12728.1"/>
    <property type="molecule type" value="Genomic_DNA"/>
</dbReference>
<dbReference type="PANTHER" id="PTHR34217:SF1">
    <property type="entry name" value="CARBOXYPEPTIDASE 1"/>
    <property type="match status" value="1"/>
</dbReference>
<sequence length="308" mass="34279">GGSSRGQALASLGVVIHEMLTSKEIGEWLDSCSNLDLDEWQRANLREIDREYLENICLSADFVRASSVAGSNAEQAWRIHRAGNDWQAMAPHLHEVIGFAREEAAVRAGATGLGLYDAMLDTYEPGMRVEALDQLFGDLKAELPGMIEGAIDIQSHTPMLPLGDIFPIERQRNLGLQIMAALGFDFEHGRLDVSHHPFCGGVQEDVRITTRYTEKNFIESVMAVVHETGHALYEQGRPRTMPGQPVTRARSAGVHESQSLMMEMQIGRSTAFLEFITPMVQVAFDADPDDPAWSRQNLKRLYTNVERS</sequence>
<dbReference type="Pfam" id="PF02074">
    <property type="entry name" value="Peptidase_M32"/>
    <property type="match status" value="1"/>
</dbReference>